<dbReference type="WBParaSite" id="Csp11.Scaffold629.g11570.t1">
    <property type="protein sequence ID" value="Csp11.Scaffold629.g11570.t1"/>
    <property type="gene ID" value="Csp11.Scaffold629.g11570"/>
</dbReference>
<dbReference type="GO" id="GO:0043495">
    <property type="term" value="F:protein-membrane adaptor activity"/>
    <property type="evidence" value="ECO:0007669"/>
    <property type="project" value="TreeGrafter"/>
</dbReference>
<keyword evidence="2" id="KW-0677">Repeat</keyword>
<feature type="repeat" description="WD" evidence="3">
    <location>
        <begin position="471"/>
        <end position="500"/>
    </location>
</feature>
<dbReference type="InterPro" id="IPR020472">
    <property type="entry name" value="WD40_PAC1"/>
</dbReference>
<name>A0A1I7TTB9_9PELO</name>
<dbReference type="PROSITE" id="PS50294">
    <property type="entry name" value="WD_REPEATS_REGION"/>
    <property type="match status" value="1"/>
</dbReference>
<feature type="coiled-coil region" evidence="4">
    <location>
        <begin position="95"/>
        <end position="195"/>
    </location>
</feature>
<evidence type="ECO:0000256" key="1">
    <source>
        <dbReference type="ARBA" id="ARBA00022574"/>
    </source>
</evidence>
<dbReference type="GO" id="GO:0034045">
    <property type="term" value="C:phagophore assembly site membrane"/>
    <property type="evidence" value="ECO:0007669"/>
    <property type="project" value="TreeGrafter"/>
</dbReference>
<dbReference type="InterPro" id="IPR036322">
    <property type="entry name" value="WD40_repeat_dom_sf"/>
</dbReference>
<dbReference type="GO" id="GO:0000045">
    <property type="term" value="P:autophagosome assembly"/>
    <property type="evidence" value="ECO:0007669"/>
    <property type="project" value="InterPro"/>
</dbReference>
<dbReference type="STRING" id="1561998.A0A1I7TTB9"/>
<evidence type="ECO:0000313" key="6">
    <source>
        <dbReference type="WBParaSite" id="Csp11.Scaffold629.g11570.t1"/>
    </source>
</evidence>
<dbReference type="SMART" id="SM00320">
    <property type="entry name" value="WD40"/>
    <property type="match status" value="7"/>
</dbReference>
<feature type="repeat" description="WD" evidence="3">
    <location>
        <begin position="288"/>
        <end position="329"/>
    </location>
</feature>
<dbReference type="SUPFAM" id="SSF50978">
    <property type="entry name" value="WD40 repeat-like"/>
    <property type="match status" value="1"/>
</dbReference>
<dbReference type="PANTHER" id="PTHR19878">
    <property type="entry name" value="AUTOPHAGY PROTEIN 16-LIKE"/>
    <property type="match status" value="1"/>
</dbReference>
<dbReference type="InterPro" id="IPR045160">
    <property type="entry name" value="ATG16"/>
</dbReference>
<dbReference type="PROSITE" id="PS00678">
    <property type="entry name" value="WD_REPEATS_1"/>
    <property type="match status" value="1"/>
</dbReference>
<dbReference type="GO" id="GO:0034274">
    <property type="term" value="C:Atg12-Atg5-Atg16 complex"/>
    <property type="evidence" value="ECO:0007669"/>
    <property type="project" value="TreeGrafter"/>
</dbReference>
<dbReference type="Gene3D" id="2.130.10.10">
    <property type="entry name" value="YVTN repeat-like/Quinoprotein amine dehydrogenase"/>
    <property type="match status" value="2"/>
</dbReference>
<dbReference type="FunFam" id="2.130.10.10:FF:000515">
    <property type="entry name" value="Autophagy-related 16, isoform C"/>
    <property type="match status" value="1"/>
</dbReference>
<feature type="repeat" description="WD" evidence="3">
    <location>
        <begin position="330"/>
        <end position="370"/>
    </location>
</feature>
<feature type="repeat" description="WD" evidence="3">
    <location>
        <begin position="243"/>
        <end position="283"/>
    </location>
</feature>
<dbReference type="GO" id="GO:0000421">
    <property type="term" value="C:autophagosome membrane"/>
    <property type="evidence" value="ECO:0007669"/>
    <property type="project" value="TreeGrafter"/>
</dbReference>
<evidence type="ECO:0000256" key="3">
    <source>
        <dbReference type="PROSITE-ProRule" id="PRU00221"/>
    </source>
</evidence>
<dbReference type="AlphaFoldDB" id="A0A1I7TTB9"/>
<evidence type="ECO:0000313" key="5">
    <source>
        <dbReference type="Proteomes" id="UP000095282"/>
    </source>
</evidence>
<dbReference type="Pfam" id="PF00400">
    <property type="entry name" value="WD40"/>
    <property type="match status" value="5"/>
</dbReference>
<dbReference type="InterPro" id="IPR015943">
    <property type="entry name" value="WD40/YVTN_repeat-like_dom_sf"/>
</dbReference>
<keyword evidence="4" id="KW-0175">Coiled coil</keyword>
<dbReference type="Proteomes" id="UP000095282">
    <property type="component" value="Unplaced"/>
</dbReference>
<keyword evidence="1 3" id="KW-0853">WD repeat</keyword>
<keyword evidence="5" id="KW-1185">Reference proteome</keyword>
<accession>A0A1I7TTB9</accession>
<evidence type="ECO:0000256" key="2">
    <source>
        <dbReference type="ARBA" id="ARBA00022737"/>
    </source>
</evidence>
<reference evidence="6" key="1">
    <citation type="submission" date="2016-11" db="UniProtKB">
        <authorList>
            <consortium name="WormBaseParasite"/>
        </authorList>
    </citation>
    <scope>IDENTIFICATION</scope>
</reference>
<dbReference type="PROSITE" id="PS50082">
    <property type="entry name" value="WD_REPEATS_2"/>
    <property type="match status" value="4"/>
</dbReference>
<protein>
    <submittedName>
        <fullName evidence="6">WD_REPEATS_REGION domain-containing protein</fullName>
    </submittedName>
</protein>
<organism evidence="5 6">
    <name type="scientific">Caenorhabditis tropicalis</name>
    <dbReference type="NCBI Taxonomy" id="1561998"/>
    <lineage>
        <taxon>Eukaryota</taxon>
        <taxon>Metazoa</taxon>
        <taxon>Ecdysozoa</taxon>
        <taxon>Nematoda</taxon>
        <taxon>Chromadorea</taxon>
        <taxon>Rhabditida</taxon>
        <taxon>Rhabditina</taxon>
        <taxon>Rhabditomorpha</taxon>
        <taxon>Rhabditoidea</taxon>
        <taxon>Rhabditidae</taxon>
        <taxon>Peloderinae</taxon>
        <taxon>Caenorhabditis</taxon>
    </lineage>
</organism>
<sequence>MTGGNEDLQTIRLEILKRLSTRERQQRNVRSMLKHYLLLDEQLQQSRRPRSISMNSEQLNGSANDQLARMKEEMANVYRLKSKNDQDLIDANRKLTDSEARFNLVQSQRDKLRKEVDEMTEKMRVLEEELADLKEKNLAISTERIALVATCTYLTEKKTQLENERFQMLNKIRELQEKSAELMNAEITLQEERAQLRIREQIARATADLNLGDERASATFGTSPDTDEFMMTDVLPSEVKFKMTVHDGEVNDVEWMSDDMFATAGSDAKVCIWRVSPNKTDATKVSTLTGCLGSANRLDYDNQRHVVLASSSDHTCRLWNVDSQRLLSTFSGHTDKVSSARLFQTHNVISGSTDRTIKQWDISSIRCLRSYLVGSTVFDIVARCGVSQSSFISSHFDKKVRFWDARSSDPTYSLELGQKVSSLDVSLDGLQILASSRDDTLSVIDVRNYGIIHLYSAEQYKTSCDTTRAIFSSTGEYVLAGSSNSSVYIWNTKTTKLEKVVKTAREDAHQIMSLSWNPSGRGLLACDRQKTCTLWR</sequence>
<dbReference type="InterPro" id="IPR019775">
    <property type="entry name" value="WD40_repeat_CS"/>
</dbReference>
<dbReference type="PANTHER" id="PTHR19878:SF14">
    <property type="entry name" value="AUTOPHAGIC-RELATED PROTEIN 16.2"/>
    <property type="match status" value="1"/>
</dbReference>
<dbReference type="PRINTS" id="PR00320">
    <property type="entry name" value="GPROTEINBRPT"/>
</dbReference>
<evidence type="ECO:0000256" key="4">
    <source>
        <dbReference type="SAM" id="Coils"/>
    </source>
</evidence>
<dbReference type="CDD" id="cd00200">
    <property type="entry name" value="WD40"/>
    <property type="match status" value="1"/>
</dbReference>
<proteinExistence type="predicted"/>
<dbReference type="eggNOG" id="KOG0288">
    <property type="taxonomic scope" value="Eukaryota"/>
</dbReference>
<dbReference type="InterPro" id="IPR001680">
    <property type="entry name" value="WD40_rpt"/>
</dbReference>